<reference evidence="2" key="1">
    <citation type="submission" date="2023-02" db="EMBL/GenBank/DDBJ databases">
        <title>Genome of toxic invasive species Heracleum sosnowskyi carries increased number of genes despite the absence of recent whole-genome duplications.</title>
        <authorList>
            <person name="Schelkunov M."/>
            <person name="Shtratnikova V."/>
            <person name="Makarenko M."/>
            <person name="Klepikova A."/>
            <person name="Omelchenko D."/>
            <person name="Novikova G."/>
            <person name="Obukhova E."/>
            <person name="Bogdanov V."/>
            <person name="Penin A."/>
            <person name="Logacheva M."/>
        </authorList>
    </citation>
    <scope>NUCLEOTIDE SEQUENCE</scope>
    <source>
        <strain evidence="2">Hsosn_3</strain>
        <tissue evidence="2">Leaf</tissue>
    </source>
</reference>
<evidence type="ECO:0000313" key="3">
    <source>
        <dbReference type="Proteomes" id="UP001237642"/>
    </source>
</evidence>
<evidence type="ECO:0000313" key="2">
    <source>
        <dbReference type="EMBL" id="KAK1384679.1"/>
    </source>
</evidence>
<feature type="compositionally biased region" description="Polar residues" evidence="1">
    <location>
        <begin position="142"/>
        <end position="155"/>
    </location>
</feature>
<dbReference type="Proteomes" id="UP001237642">
    <property type="component" value="Unassembled WGS sequence"/>
</dbReference>
<sequence length="155" mass="17453">MAQALIVVRGCHGVRDVFANRSLPPELLGSAKFQRELKEISGSSKHPLSPSTIISKEAVANIARVEATRSSDSSFQFFLDHQWSRKDFTRETPPDAWKAKKPSRTMSEPLDLSFLNKEPRKLTTVEAEKEIRQLLRKGKESVPSTRRSLYCPGSN</sequence>
<evidence type="ECO:0000256" key="1">
    <source>
        <dbReference type="SAM" id="MobiDB-lite"/>
    </source>
</evidence>
<comment type="caution">
    <text evidence="2">The sequence shown here is derived from an EMBL/GenBank/DDBJ whole genome shotgun (WGS) entry which is preliminary data.</text>
</comment>
<protein>
    <submittedName>
        <fullName evidence="2">Uncharacterized protein</fullName>
    </submittedName>
</protein>
<feature type="region of interest" description="Disordered" evidence="1">
    <location>
        <begin position="135"/>
        <end position="155"/>
    </location>
</feature>
<accession>A0AAD8MTM5</accession>
<proteinExistence type="predicted"/>
<dbReference type="AlphaFoldDB" id="A0AAD8MTM5"/>
<gene>
    <name evidence="2" type="ORF">POM88_022414</name>
</gene>
<reference evidence="2" key="2">
    <citation type="submission" date="2023-05" db="EMBL/GenBank/DDBJ databases">
        <authorList>
            <person name="Schelkunov M.I."/>
        </authorList>
    </citation>
    <scope>NUCLEOTIDE SEQUENCE</scope>
    <source>
        <strain evidence="2">Hsosn_3</strain>
        <tissue evidence="2">Leaf</tissue>
    </source>
</reference>
<organism evidence="2 3">
    <name type="scientific">Heracleum sosnowskyi</name>
    <dbReference type="NCBI Taxonomy" id="360622"/>
    <lineage>
        <taxon>Eukaryota</taxon>
        <taxon>Viridiplantae</taxon>
        <taxon>Streptophyta</taxon>
        <taxon>Embryophyta</taxon>
        <taxon>Tracheophyta</taxon>
        <taxon>Spermatophyta</taxon>
        <taxon>Magnoliopsida</taxon>
        <taxon>eudicotyledons</taxon>
        <taxon>Gunneridae</taxon>
        <taxon>Pentapetalae</taxon>
        <taxon>asterids</taxon>
        <taxon>campanulids</taxon>
        <taxon>Apiales</taxon>
        <taxon>Apiaceae</taxon>
        <taxon>Apioideae</taxon>
        <taxon>apioid superclade</taxon>
        <taxon>Tordylieae</taxon>
        <taxon>Tordyliinae</taxon>
        <taxon>Heracleum</taxon>
    </lineage>
</organism>
<dbReference type="EMBL" id="JAUIZM010000005">
    <property type="protein sequence ID" value="KAK1384679.1"/>
    <property type="molecule type" value="Genomic_DNA"/>
</dbReference>
<keyword evidence="3" id="KW-1185">Reference proteome</keyword>
<name>A0AAD8MTM5_9APIA</name>
<feature type="region of interest" description="Disordered" evidence="1">
    <location>
        <begin position="89"/>
        <end position="112"/>
    </location>
</feature>